<comment type="caution">
    <text evidence="2">The sequence shown here is derived from an EMBL/GenBank/DDBJ whole genome shotgun (WGS) entry which is preliminary data.</text>
</comment>
<dbReference type="EMBL" id="UYJE01004317">
    <property type="protein sequence ID" value="VDI27094.1"/>
    <property type="molecule type" value="Genomic_DNA"/>
</dbReference>
<evidence type="ECO:0000313" key="3">
    <source>
        <dbReference type="Proteomes" id="UP000596742"/>
    </source>
</evidence>
<protein>
    <submittedName>
        <fullName evidence="2">Uncharacterized protein</fullName>
    </submittedName>
</protein>
<proteinExistence type="predicted"/>
<evidence type="ECO:0000313" key="2">
    <source>
        <dbReference type="EMBL" id="VDI27094.1"/>
    </source>
</evidence>
<feature type="region of interest" description="Disordered" evidence="1">
    <location>
        <begin position="638"/>
        <end position="658"/>
    </location>
</feature>
<reference evidence="2" key="1">
    <citation type="submission" date="2018-11" db="EMBL/GenBank/DDBJ databases">
        <authorList>
            <person name="Alioto T."/>
            <person name="Alioto T."/>
        </authorList>
    </citation>
    <scope>NUCLEOTIDE SEQUENCE</scope>
</reference>
<accession>A0A8B6E1W5</accession>
<keyword evidence="3" id="KW-1185">Reference proteome</keyword>
<gene>
    <name evidence="2" type="ORF">MGAL_10B067521</name>
</gene>
<dbReference type="Proteomes" id="UP000596742">
    <property type="component" value="Unassembled WGS sequence"/>
</dbReference>
<organism evidence="2 3">
    <name type="scientific">Mytilus galloprovincialis</name>
    <name type="common">Mediterranean mussel</name>
    <dbReference type="NCBI Taxonomy" id="29158"/>
    <lineage>
        <taxon>Eukaryota</taxon>
        <taxon>Metazoa</taxon>
        <taxon>Spiralia</taxon>
        <taxon>Lophotrochozoa</taxon>
        <taxon>Mollusca</taxon>
        <taxon>Bivalvia</taxon>
        <taxon>Autobranchia</taxon>
        <taxon>Pteriomorphia</taxon>
        <taxon>Mytilida</taxon>
        <taxon>Mytiloidea</taxon>
        <taxon>Mytilidae</taxon>
        <taxon>Mytilinae</taxon>
        <taxon>Mytilus</taxon>
    </lineage>
</organism>
<sequence length="658" mass="75004">MGKIYVTAIRNSDMAEATRTGSYITERGTTKSKTYCKPEYVYLQELMFPNKTFPSVYWTQQALKQFEAFEILMSPLDNDLQEFKTVSSWLHSVMGLPQLIVVRYGCKSEYLSDLGFFQKGEFKEIKPLEHQYIYPDDDLEDLVTPFAVAYLIRTTRSSGKYCLSQQTRVLLTKAKLKNGTDHAVYIIENTRFSGTYSSSDLMEIGRDIEQILQLDENTIFKNIFHESDDELFVRLGFIMQSHILNGIKILYEELDSITNGSSKGKVGECKTKYEQSPAVKRVEGITKEMKYEQVKQFKKFLKEETDNRSNNLELHTWRILSKRNSLIHAFGFVGGIVRFFLTKTDDASHVKEYFDKYMKIRTLNMNIHKWEPNATVNNFSFEQGSKIDISETSRITKNDKPSYGSLGIFFQNKKKGKLFFTTCAHVVAEGCKAFCPCDHTILGESIFSCEKFSKKSNQWIDLSLVEVCQDKVLHCISGLKGTNASPNFSEYAIFPGSIEDLTRRNVYKWGATTNFTDGTVCDIITPNNHDGFLQIAIQSPNSFAKKGDSGSLICVNITEQDRYAVLVMIGELQSQTDTTDASIYSCYHVSDAVDEIKTTINEGQNIELCPVAEKSIPIYSKSNQHVCCSSNFVSRQSRSPTRMERESRKRRKALSPTC</sequence>
<dbReference type="AlphaFoldDB" id="A0A8B6E1W5"/>
<feature type="compositionally biased region" description="Basic residues" evidence="1">
    <location>
        <begin position="648"/>
        <end position="658"/>
    </location>
</feature>
<evidence type="ECO:0000256" key="1">
    <source>
        <dbReference type="SAM" id="MobiDB-lite"/>
    </source>
</evidence>
<dbReference type="OrthoDB" id="6159959at2759"/>
<name>A0A8B6E1W5_MYTGA</name>